<dbReference type="PANTHER" id="PTHR34975">
    <property type="entry name" value="SPORE GERMINATION PROTEIN A2"/>
    <property type="match status" value="1"/>
</dbReference>
<evidence type="ECO:0000256" key="6">
    <source>
        <dbReference type="ARBA" id="ARBA00022989"/>
    </source>
</evidence>
<keyword evidence="5 8" id="KW-0812">Transmembrane</keyword>
<name>Q5KZI3_GEOKA</name>
<protein>
    <submittedName>
        <fullName evidence="9">Spore germination protein</fullName>
    </submittedName>
</protein>
<keyword evidence="4" id="KW-0309">Germination</keyword>
<dbReference type="Proteomes" id="UP000001172">
    <property type="component" value="Chromosome"/>
</dbReference>
<evidence type="ECO:0000256" key="3">
    <source>
        <dbReference type="ARBA" id="ARBA00022448"/>
    </source>
</evidence>
<evidence type="ECO:0000256" key="4">
    <source>
        <dbReference type="ARBA" id="ARBA00022544"/>
    </source>
</evidence>
<dbReference type="NCBIfam" id="TIGR00912">
    <property type="entry name" value="2A0309"/>
    <property type="match status" value="1"/>
</dbReference>
<keyword evidence="3" id="KW-0813">Transport</keyword>
<gene>
    <name evidence="9" type="ordered locus">GK1618</name>
</gene>
<feature type="transmembrane region" description="Helical" evidence="8">
    <location>
        <begin position="182"/>
        <end position="202"/>
    </location>
</feature>
<dbReference type="PANTHER" id="PTHR34975:SF2">
    <property type="entry name" value="SPORE GERMINATION PROTEIN A2"/>
    <property type="match status" value="1"/>
</dbReference>
<dbReference type="RefSeq" id="WP_011231113.1">
    <property type="nucleotide sequence ID" value="NC_006510.1"/>
</dbReference>
<feature type="transmembrane region" description="Helical" evidence="8">
    <location>
        <begin position="331"/>
        <end position="356"/>
    </location>
</feature>
<feature type="transmembrane region" description="Helical" evidence="8">
    <location>
        <begin position="301"/>
        <end position="319"/>
    </location>
</feature>
<evidence type="ECO:0000313" key="9">
    <source>
        <dbReference type="EMBL" id="BAD75903.1"/>
    </source>
</evidence>
<evidence type="ECO:0000256" key="7">
    <source>
        <dbReference type="ARBA" id="ARBA00023136"/>
    </source>
</evidence>
<dbReference type="GO" id="GO:0009847">
    <property type="term" value="P:spore germination"/>
    <property type="evidence" value="ECO:0007669"/>
    <property type="project" value="InterPro"/>
</dbReference>
<dbReference type="Pfam" id="PF03845">
    <property type="entry name" value="Spore_permease"/>
    <property type="match status" value="1"/>
</dbReference>
<dbReference type="eggNOG" id="COG0814">
    <property type="taxonomic scope" value="Bacteria"/>
</dbReference>
<dbReference type="GO" id="GO:0016020">
    <property type="term" value="C:membrane"/>
    <property type="evidence" value="ECO:0007669"/>
    <property type="project" value="UniProtKB-SubCell"/>
</dbReference>
<dbReference type="KEGG" id="gka:GK1618"/>
<feature type="transmembrane region" description="Helical" evidence="8">
    <location>
        <begin position="270"/>
        <end position="289"/>
    </location>
</feature>
<keyword evidence="7 8" id="KW-0472">Membrane</keyword>
<dbReference type="InterPro" id="IPR004761">
    <property type="entry name" value="Spore_GerAB"/>
</dbReference>
<evidence type="ECO:0000256" key="2">
    <source>
        <dbReference type="ARBA" id="ARBA00007998"/>
    </source>
</evidence>
<evidence type="ECO:0000313" key="10">
    <source>
        <dbReference type="Proteomes" id="UP000001172"/>
    </source>
</evidence>
<feature type="transmembrane region" description="Helical" evidence="8">
    <location>
        <begin position="111"/>
        <end position="131"/>
    </location>
</feature>
<comment type="subcellular location">
    <subcellularLocation>
        <location evidence="1">Membrane</location>
        <topology evidence="1">Multi-pass membrane protein</topology>
    </subcellularLocation>
</comment>
<dbReference type="STRING" id="235909.GK1618"/>
<dbReference type="EMBL" id="BA000043">
    <property type="protein sequence ID" value="BAD75903.1"/>
    <property type="molecule type" value="Genomic_DNA"/>
</dbReference>
<reference evidence="9 10" key="1">
    <citation type="journal article" date="2004" name="Nucleic Acids Res.">
        <title>Thermoadaptation trait revealed by the genome sequence of thermophilic Geobacillus kaustophilus.</title>
        <authorList>
            <person name="Takami H."/>
            <person name="Takaki Y."/>
            <person name="Chee G.J."/>
            <person name="Nishi S."/>
            <person name="Shimamura S."/>
            <person name="Suzuki H."/>
            <person name="Matsui S."/>
            <person name="Uchiyama I."/>
        </authorList>
    </citation>
    <scope>NUCLEOTIDE SEQUENCE [LARGE SCALE GENOMIC DNA]</scope>
    <source>
        <strain evidence="9 10">HTA426</strain>
    </source>
</reference>
<feature type="transmembrane region" description="Helical" evidence="8">
    <location>
        <begin position="143"/>
        <end position="162"/>
    </location>
</feature>
<feature type="transmembrane region" description="Helical" evidence="8">
    <location>
        <begin position="81"/>
        <end position="99"/>
    </location>
</feature>
<proteinExistence type="inferred from homology"/>
<organism evidence="9 10">
    <name type="scientific">Geobacillus kaustophilus (strain HTA426)</name>
    <dbReference type="NCBI Taxonomy" id="235909"/>
    <lineage>
        <taxon>Bacteria</taxon>
        <taxon>Bacillati</taxon>
        <taxon>Bacillota</taxon>
        <taxon>Bacilli</taxon>
        <taxon>Bacillales</taxon>
        <taxon>Anoxybacillaceae</taxon>
        <taxon>Geobacillus</taxon>
        <taxon>Geobacillus thermoleovorans group</taxon>
    </lineage>
</organism>
<sequence length="362" mass="40895">MNRQPLNVWQLLCIVMLSAGLMNHVLVIPILLEAAHRDAWIAAVGALLILPLWLPFLYFVIKQTHGQQLFDWLKTQYSRAVAYLFAFVSTVFLLVHSFVTLNDTVTFTTNSYLTATPRWVLIIVIVALCFYNADRGIHSIANTALFILTFVTIFGFFVMFSTMPHKDYSLLKPMLEHGWEPVVQGMIYAGSGYTEVIMLLFLSHRLPKSFSMKALAVIAILTGSLSIGPTIGAIAEFGPEQATRLRYPAFEQWRMINLGTYIEHVDFLSIYQWLSGAFIRISLFTALIVELFPVKDRQTRRWILTVVYIAIILPSLAPISDEQFLHFVKYVVLPSSLIFSLAMSVVLSALGGLAYFKRKKGG</sequence>
<accession>Q5KZI3</accession>
<dbReference type="PATRIC" id="fig|235909.7.peg.1740"/>
<feature type="transmembrane region" description="Helical" evidence="8">
    <location>
        <begin position="12"/>
        <end position="32"/>
    </location>
</feature>
<evidence type="ECO:0000256" key="8">
    <source>
        <dbReference type="SAM" id="Phobius"/>
    </source>
</evidence>
<dbReference type="AlphaFoldDB" id="Q5KZI3"/>
<keyword evidence="10" id="KW-1185">Reference proteome</keyword>
<keyword evidence="6 8" id="KW-1133">Transmembrane helix</keyword>
<comment type="similarity">
    <text evidence="2">Belongs to the amino acid-polyamine-organocation (APC) superfamily. Spore germination protein (SGP) (TC 2.A.3.9) family.</text>
</comment>
<feature type="transmembrane region" description="Helical" evidence="8">
    <location>
        <begin position="38"/>
        <end position="61"/>
    </location>
</feature>
<feature type="transmembrane region" description="Helical" evidence="8">
    <location>
        <begin position="214"/>
        <end position="235"/>
    </location>
</feature>
<evidence type="ECO:0000256" key="1">
    <source>
        <dbReference type="ARBA" id="ARBA00004141"/>
    </source>
</evidence>
<dbReference type="HOGENOM" id="CLU_047547_1_2_9"/>
<evidence type="ECO:0000256" key="5">
    <source>
        <dbReference type="ARBA" id="ARBA00022692"/>
    </source>
</evidence>